<evidence type="ECO:0000259" key="1">
    <source>
        <dbReference type="Pfam" id="PF03372"/>
    </source>
</evidence>
<dbReference type="RefSeq" id="WP_229801062.1">
    <property type="nucleotide sequence ID" value="NZ_BMPB01000008.1"/>
</dbReference>
<evidence type="ECO:0000313" key="2">
    <source>
        <dbReference type="EMBL" id="MBB4623743.1"/>
    </source>
</evidence>
<dbReference type="Pfam" id="PF03372">
    <property type="entry name" value="Exo_endo_phos"/>
    <property type="match status" value="1"/>
</dbReference>
<dbReference type="SUPFAM" id="SSF56219">
    <property type="entry name" value="DNase I-like"/>
    <property type="match status" value="1"/>
</dbReference>
<dbReference type="Gene3D" id="3.60.10.10">
    <property type="entry name" value="Endonuclease/exonuclease/phosphatase"/>
    <property type="match status" value="1"/>
</dbReference>
<feature type="domain" description="Endonuclease/exonuclease/phosphatase" evidence="1">
    <location>
        <begin position="8"/>
        <end position="96"/>
    </location>
</feature>
<sequence length="107" mass="12586">MKSNYRKRAEQADTIHAEIKCSPYPVLVCGDFNDTPASYTYHRVRKDLVDGFHDCGSGYQYTFRQLYKLWRIDYVFYSESLKGCECYSPETSYSDHNMVVWKGIANR</sequence>
<comment type="caution">
    <text evidence="2">The sequence shown here is derived from an EMBL/GenBank/DDBJ whole genome shotgun (WGS) entry which is preliminary data.</text>
</comment>
<keyword evidence="2" id="KW-0378">Hydrolase</keyword>
<accession>A0ABR6KSG7</accession>
<organism evidence="2 3">
    <name type="scientific">Parabacteroides faecis</name>
    <dbReference type="NCBI Taxonomy" id="1217282"/>
    <lineage>
        <taxon>Bacteria</taxon>
        <taxon>Pseudomonadati</taxon>
        <taxon>Bacteroidota</taxon>
        <taxon>Bacteroidia</taxon>
        <taxon>Bacteroidales</taxon>
        <taxon>Tannerellaceae</taxon>
        <taxon>Parabacteroides</taxon>
    </lineage>
</organism>
<keyword evidence="2" id="KW-0540">Nuclease</keyword>
<keyword evidence="3" id="KW-1185">Reference proteome</keyword>
<name>A0ABR6KSG7_9BACT</name>
<proteinExistence type="predicted"/>
<dbReference type="InterPro" id="IPR036691">
    <property type="entry name" value="Endo/exonu/phosph_ase_sf"/>
</dbReference>
<protein>
    <submittedName>
        <fullName evidence="2">Endonuclease/exonuclease/phosphatase (EEP) superfamily protein YafD</fullName>
    </submittedName>
</protein>
<dbReference type="EMBL" id="JACHOC010000007">
    <property type="protein sequence ID" value="MBB4623743.1"/>
    <property type="molecule type" value="Genomic_DNA"/>
</dbReference>
<evidence type="ECO:0000313" key="3">
    <source>
        <dbReference type="Proteomes" id="UP000533637"/>
    </source>
</evidence>
<dbReference type="GO" id="GO:0004519">
    <property type="term" value="F:endonuclease activity"/>
    <property type="evidence" value="ECO:0007669"/>
    <property type="project" value="UniProtKB-KW"/>
</dbReference>
<gene>
    <name evidence="2" type="ORF">GGQ57_003659</name>
</gene>
<reference evidence="2 3" key="1">
    <citation type="submission" date="2020-08" db="EMBL/GenBank/DDBJ databases">
        <title>Genomic Encyclopedia of Type Strains, Phase IV (KMG-IV): sequencing the most valuable type-strain genomes for metagenomic binning, comparative biology and taxonomic classification.</title>
        <authorList>
            <person name="Goeker M."/>
        </authorList>
    </citation>
    <scope>NUCLEOTIDE SEQUENCE [LARGE SCALE GENOMIC DNA]</scope>
    <source>
        <strain evidence="2 3">DSM 102983</strain>
    </source>
</reference>
<dbReference type="InterPro" id="IPR005135">
    <property type="entry name" value="Endo/exonuclease/phosphatase"/>
</dbReference>
<dbReference type="Proteomes" id="UP000533637">
    <property type="component" value="Unassembled WGS sequence"/>
</dbReference>
<keyword evidence="2" id="KW-0255">Endonuclease</keyword>